<dbReference type="InterPro" id="IPR002213">
    <property type="entry name" value="UDP_glucos_trans"/>
</dbReference>
<accession>A0AAV2FKE8</accession>
<dbReference type="InterPro" id="IPR035595">
    <property type="entry name" value="UDP_glycos_trans_CS"/>
</dbReference>
<evidence type="ECO:0000256" key="1">
    <source>
        <dbReference type="ARBA" id="ARBA00004935"/>
    </source>
</evidence>
<dbReference type="AlphaFoldDB" id="A0AAV2FKE8"/>
<comment type="similarity">
    <text evidence="2 6">Belongs to the UDP-glycosyltransferase family.</text>
</comment>
<gene>
    <name evidence="8" type="ORF">LTRI10_LOCUS38462</name>
</gene>
<evidence type="ECO:0000256" key="2">
    <source>
        <dbReference type="ARBA" id="ARBA00009995"/>
    </source>
</evidence>
<evidence type="ECO:0000256" key="5">
    <source>
        <dbReference type="ARBA" id="ARBA00047606"/>
    </source>
</evidence>
<evidence type="ECO:0000256" key="7">
    <source>
        <dbReference type="RuleBase" id="RU362057"/>
    </source>
</evidence>
<evidence type="ECO:0000256" key="6">
    <source>
        <dbReference type="RuleBase" id="RU003718"/>
    </source>
</evidence>
<keyword evidence="4 6" id="KW-0808">Transferase</keyword>
<evidence type="ECO:0000256" key="3">
    <source>
        <dbReference type="ARBA" id="ARBA00022676"/>
    </source>
</evidence>
<comment type="pathway">
    <text evidence="1">Pigment biosynthesis; anthocyanin biosynthesis.</text>
</comment>
<dbReference type="EC" id="2.4.1.-" evidence="7"/>
<dbReference type="PANTHER" id="PTHR48047:SF229">
    <property type="entry name" value="UDP-GLYCOSYLTRANSFERASE 73C3-RELATED"/>
    <property type="match status" value="1"/>
</dbReference>
<dbReference type="CDD" id="cd03784">
    <property type="entry name" value="GT1_Gtf-like"/>
    <property type="match status" value="1"/>
</dbReference>
<comment type="catalytic activity">
    <reaction evidence="5">
        <text>an anthocyanidin + UDP-alpha-D-glucose + H(+) = an anthocyanidin 3-O-beta-D-glucoside + UDP</text>
        <dbReference type="Rhea" id="RHEA:20093"/>
        <dbReference type="ChEBI" id="CHEBI:15378"/>
        <dbReference type="ChEBI" id="CHEBI:16307"/>
        <dbReference type="ChEBI" id="CHEBI:58223"/>
        <dbReference type="ChEBI" id="CHEBI:58885"/>
        <dbReference type="ChEBI" id="CHEBI:143576"/>
        <dbReference type="EC" id="2.4.1.115"/>
    </reaction>
</comment>
<evidence type="ECO:0000256" key="4">
    <source>
        <dbReference type="ARBA" id="ARBA00022679"/>
    </source>
</evidence>
<evidence type="ECO:0000313" key="8">
    <source>
        <dbReference type="EMBL" id="CAL1398218.1"/>
    </source>
</evidence>
<organism evidence="8 9">
    <name type="scientific">Linum trigynum</name>
    <dbReference type="NCBI Taxonomy" id="586398"/>
    <lineage>
        <taxon>Eukaryota</taxon>
        <taxon>Viridiplantae</taxon>
        <taxon>Streptophyta</taxon>
        <taxon>Embryophyta</taxon>
        <taxon>Tracheophyta</taxon>
        <taxon>Spermatophyta</taxon>
        <taxon>Magnoliopsida</taxon>
        <taxon>eudicotyledons</taxon>
        <taxon>Gunneridae</taxon>
        <taxon>Pentapetalae</taxon>
        <taxon>rosids</taxon>
        <taxon>fabids</taxon>
        <taxon>Malpighiales</taxon>
        <taxon>Linaceae</taxon>
        <taxon>Linum</taxon>
    </lineage>
</organism>
<keyword evidence="3 6" id="KW-0328">Glycosyltransferase</keyword>
<sequence>MDSPPQPKNQQLVHFVLFPFMAQGHMIPMVDIAKLLASRPGVVVTIVTTPINAARFRPSIDRAVNESHLPITMIPLRFPATEAGVPENCDMLPSISSMLDICRAAALMEPEVESLFETMQPRPSCIIADVTLPYTNRIARRFGIPRINFNGSSCFNHLCIRCIMIHSEEVGRWVEDEYFVLPGFPGGVRFTRAQLPMRPGNRWDGVQEETVEDNIGADMVTALSEAHGSIMNTFEELEAEYLKECRGEEQGRIWTVGPVSLVNRFESDKLERGNSASLSNDRCISWLDGKKSNSVIYVCMGSLCNLSSGQLIELALGLEASDQGFVWAVRETEKTRELFEWMAEEGYEERVSRRGMVVRGWAPQVLILSHPAIGGFLTHCGWNSCLEGISTGVPMVTWPLFADQFCNEKLIVEVMKTGVKVGAERPIFYDGKELTEVAVKREQVERAVRSVMDGRDEGEERRKRAKELAEMAKTTMENEGSSHRNVTMLIEDIIELQRTKDNVNSTK</sequence>
<reference evidence="8 9" key="1">
    <citation type="submission" date="2024-04" db="EMBL/GenBank/DDBJ databases">
        <authorList>
            <person name="Fracassetti M."/>
        </authorList>
    </citation>
    <scope>NUCLEOTIDE SEQUENCE [LARGE SCALE GENOMIC DNA]</scope>
</reference>
<dbReference type="GO" id="GO:0047213">
    <property type="term" value="F:anthocyanidin 3-O-glucosyltransferase activity"/>
    <property type="evidence" value="ECO:0007669"/>
    <property type="project" value="UniProtKB-EC"/>
</dbReference>
<dbReference type="PANTHER" id="PTHR48047">
    <property type="entry name" value="GLYCOSYLTRANSFERASE"/>
    <property type="match status" value="1"/>
</dbReference>
<dbReference type="Pfam" id="PF00201">
    <property type="entry name" value="UDPGT"/>
    <property type="match status" value="1"/>
</dbReference>
<proteinExistence type="inferred from homology"/>
<protein>
    <recommendedName>
        <fullName evidence="7">Glycosyltransferase</fullName>
        <ecNumber evidence="7">2.4.1.-</ecNumber>
    </recommendedName>
</protein>
<evidence type="ECO:0000313" key="9">
    <source>
        <dbReference type="Proteomes" id="UP001497516"/>
    </source>
</evidence>
<name>A0AAV2FKE8_9ROSI</name>
<dbReference type="EMBL" id="OZ034819">
    <property type="protein sequence ID" value="CAL1398218.1"/>
    <property type="molecule type" value="Genomic_DNA"/>
</dbReference>
<dbReference type="Proteomes" id="UP001497516">
    <property type="component" value="Chromosome 6"/>
</dbReference>
<dbReference type="PROSITE" id="PS00375">
    <property type="entry name" value="UDPGT"/>
    <property type="match status" value="1"/>
</dbReference>
<dbReference type="FunFam" id="3.40.50.2000:FF:000047">
    <property type="entry name" value="Glycosyltransferase"/>
    <property type="match status" value="1"/>
</dbReference>
<dbReference type="Gene3D" id="3.40.50.2000">
    <property type="entry name" value="Glycogen Phosphorylase B"/>
    <property type="match status" value="2"/>
</dbReference>
<dbReference type="SUPFAM" id="SSF53756">
    <property type="entry name" value="UDP-Glycosyltransferase/glycogen phosphorylase"/>
    <property type="match status" value="1"/>
</dbReference>
<keyword evidence="9" id="KW-1185">Reference proteome</keyword>